<keyword evidence="1" id="KW-0732">Signal</keyword>
<dbReference type="InterPro" id="IPR026444">
    <property type="entry name" value="Secre_tail"/>
</dbReference>
<proteinExistence type="predicted"/>
<sequence length="166" mass="17890">MKKTFTRYLLFAGFALLLSLPARSQILVRQVNSPAGGSATAGNVSFEYTIGEVAVLTLANGDMLTEGFNQPEVIPHPGQGVNPLINAIIFPNPAVANVKIQFDLLAAANIQMLFINSAGQVVYQEARRYAQGKILITLPVNRFAAGIYTVMLKAGGHVFMDKLIVQ</sequence>
<dbReference type="RefSeq" id="WP_264281707.1">
    <property type="nucleotide sequence ID" value="NZ_CP107006.1"/>
</dbReference>
<gene>
    <name evidence="3" type="ORF">MKQ68_00985</name>
</gene>
<evidence type="ECO:0000313" key="4">
    <source>
        <dbReference type="Proteomes" id="UP001162741"/>
    </source>
</evidence>
<protein>
    <submittedName>
        <fullName evidence="3">T9SS type A sorting domain-containing protein</fullName>
    </submittedName>
</protein>
<evidence type="ECO:0000259" key="2">
    <source>
        <dbReference type="Pfam" id="PF18962"/>
    </source>
</evidence>
<name>A0ABY6J218_9BACT</name>
<keyword evidence="4" id="KW-1185">Reference proteome</keyword>
<reference evidence="3" key="1">
    <citation type="submission" date="2022-10" db="EMBL/GenBank/DDBJ databases">
        <title>Chitinophaga sp. nov., isolated from soil.</title>
        <authorList>
            <person name="Jeon C.O."/>
        </authorList>
    </citation>
    <scope>NUCLEOTIDE SEQUENCE</scope>
    <source>
        <strain evidence="3">R8</strain>
    </source>
</reference>
<dbReference type="Proteomes" id="UP001162741">
    <property type="component" value="Chromosome"/>
</dbReference>
<dbReference type="NCBIfam" id="TIGR04183">
    <property type="entry name" value="Por_Secre_tail"/>
    <property type="match status" value="1"/>
</dbReference>
<organism evidence="3 4">
    <name type="scientific">Chitinophaga horti</name>
    <dbReference type="NCBI Taxonomy" id="2920382"/>
    <lineage>
        <taxon>Bacteria</taxon>
        <taxon>Pseudomonadati</taxon>
        <taxon>Bacteroidota</taxon>
        <taxon>Chitinophagia</taxon>
        <taxon>Chitinophagales</taxon>
        <taxon>Chitinophagaceae</taxon>
        <taxon>Chitinophaga</taxon>
    </lineage>
</organism>
<dbReference type="Pfam" id="PF18962">
    <property type="entry name" value="Por_Secre_tail"/>
    <property type="match status" value="1"/>
</dbReference>
<dbReference type="EMBL" id="CP107006">
    <property type="protein sequence ID" value="UYQ93675.1"/>
    <property type="molecule type" value="Genomic_DNA"/>
</dbReference>
<evidence type="ECO:0000313" key="3">
    <source>
        <dbReference type="EMBL" id="UYQ93675.1"/>
    </source>
</evidence>
<accession>A0ABY6J218</accession>
<feature type="signal peptide" evidence="1">
    <location>
        <begin position="1"/>
        <end position="24"/>
    </location>
</feature>
<evidence type="ECO:0000256" key="1">
    <source>
        <dbReference type="SAM" id="SignalP"/>
    </source>
</evidence>
<feature type="chain" id="PRO_5046800954" evidence="1">
    <location>
        <begin position="25"/>
        <end position="166"/>
    </location>
</feature>
<feature type="domain" description="Secretion system C-terminal sorting" evidence="2">
    <location>
        <begin position="89"/>
        <end position="165"/>
    </location>
</feature>